<gene>
    <name evidence="2" type="ORF">ANME2D_01201</name>
</gene>
<sequence>MHYLDTSVLLVYTLAQVLEEERYVHVSKLFKLVNAEKIKAITSFYALHELFIIAIQNAPDLETGSKFGKEALNKVLETKIILAPLLNREDRILYAQKFSSTTPFSSRSPRLPAAPPNPQVIQ</sequence>
<evidence type="ECO:0008006" key="4">
    <source>
        <dbReference type="Google" id="ProtNLM"/>
    </source>
</evidence>
<keyword evidence="3" id="KW-1185">Reference proteome</keyword>
<accession>A0A062V619</accession>
<dbReference type="EMBL" id="JMIY01000002">
    <property type="protein sequence ID" value="KCZ72767.1"/>
    <property type="molecule type" value="Genomic_DNA"/>
</dbReference>
<evidence type="ECO:0000313" key="2">
    <source>
        <dbReference type="EMBL" id="KCZ72767.1"/>
    </source>
</evidence>
<protein>
    <recommendedName>
        <fullName evidence="4">PIN domain-containing protein</fullName>
    </recommendedName>
</protein>
<reference evidence="2 3" key="1">
    <citation type="journal article" date="2013" name="Nature">
        <title>Anaerobic oxidation of methane coupled to nitrate reduction in a novel archaeal lineage.</title>
        <authorList>
            <person name="Haroon M.F."/>
            <person name="Hu S."/>
            <person name="Shi Y."/>
            <person name="Imelfort M."/>
            <person name="Keller J."/>
            <person name="Hugenholtz P."/>
            <person name="Yuan Z."/>
            <person name="Tyson G.W."/>
        </authorList>
    </citation>
    <scope>NUCLEOTIDE SEQUENCE [LARGE SCALE GENOMIC DNA]</scope>
    <source>
        <strain evidence="2 3">ANME-2d</strain>
    </source>
</reference>
<feature type="compositionally biased region" description="Low complexity" evidence="1">
    <location>
        <begin position="100"/>
        <end position="111"/>
    </location>
</feature>
<dbReference type="Proteomes" id="UP000027153">
    <property type="component" value="Unassembled WGS sequence"/>
</dbReference>
<dbReference type="AlphaFoldDB" id="A0A062V619"/>
<proteinExistence type="predicted"/>
<name>A0A062V619_9EURY</name>
<evidence type="ECO:0000313" key="3">
    <source>
        <dbReference type="Proteomes" id="UP000027153"/>
    </source>
</evidence>
<feature type="region of interest" description="Disordered" evidence="1">
    <location>
        <begin position="100"/>
        <end position="122"/>
    </location>
</feature>
<feature type="compositionally biased region" description="Pro residues" evidence="1">
    <location>
        <begin position="112"/>
        <end position="122"/>
    </location>
</feature>
<organism evidence="2 3">
    <name type="scientific">Candidatus Methanoperedens nitratireducens</name>
    <dbReference type="NCBI Taxonomy" id="1392998"/>
    <lineage>
        <taxon>Archaea</taxon>
        <taxon>Methanobacteriati</taxon>
        <taxon>Methanobacteriota</taxon>
        <taxon>Stenosarchaea group</taxon>
        <taxon>Methanomicrobia</taxon>
        <taxon>Methanosarcinales</taxon>
        <taxon>ANME-2 cluster</taxon>
        <taxon>Candidatus Methanoperedentaceae</taxon>
        <taxon>Candidatus Methanoperedens</taxon>
    </lineage>
</organism>
<evidence type="ECO:0000256" key="1">
    <source>
        <dbReference type="SAM" id="MobiDB-lite"/>
    </source>
</evidence>
<comment type="caution">
    <text evidence="2">The sequence shown here is derived from an EMBL/GenBank/DDBJ whole genome shotgun (WGS) entry which is preliminary data.</text>
</comment>